<organism evidence="5 6">
    <name type="scientific">Lactobacillus crispatus</name>
    <dbReference type="NCBI Taxonomy" id="47770"/>
    <lineage>
        <taxon>Bacteria</taxon>
        <taxon>Bacillati</taxon>
        <taxon>Bacillota</taxon>
        <taxon>Bacilli</taxon>
        <taxon>Lactobacillales</taxon>
        <taxon>Lactobacillaceae</taxon>
        <taxon>Lactobacillus</taxon>
    </lineage>
</organism>
<dbReference type="Pfam" id="PF02522">
    <property type="entry name" value="Antibiotic_NAT"/>
    <property type="match status" value="1"/>
</dbReference>
<dbReference type="PANTHER" id="PTHR11104:SF0">
    <property type="entry name" value="SPBETA PROPHAGE-DERIVED AMINOGLYCOSIDE N(3')-ACETYLTRANSFERASE-LIKE PROTEIN YOKD"/>
    <property type="match status" value="1"/>
</dbReference>
<dbReference type="PANTHER" id="PTHR11104">
    <property type="entry name" value="AMINOGLYCOSIDE N3-ACETYLTRANSFERASE"/>
    <property type="match status" value="1"/>
</dbReference>
<evidence type="ECO:0000256" key="1">
    <source>
        <dbReference type="ARBA" id="ARBA00006383"/>
    </source>
</evidence>
<reference evidence="5" key="1">
    <citation type="submission" date="2020-07" db="EMBL/GenBank/DDBJ databases">
        <title>Comparative genomics analyses of Lactobacillus crispatus isolated from different ecological niches.</title>
        <authorList>
            <person name="Mancino W."/>
            <person name="Mancabelli L."/>
            <person name="Lugli G.A."/>
            <person name="Milani C."/>
            <person name="Viappiani A."/>
            <person name="Anzalone R."/>
            <person name="Longhi G."/>
            <person name="Ventura M."/>
            <person name="Turroni F."/>
        </authorList>
    </citation>
    <scope>NUCLEOTIDE SEQUENCE</scope>
    <source>
        <strain evidence="5">LB65</strain>
    </source>
</reference>
<evidence type="ECO:0000313" key="5">
    <source>
        <dbReference type="EMBL" id="MBI1708017.1"/>
    </source>
</evidence>
<dbReference type="InterPro" id="IPR003679">
    <property type="entry name" value="Amioglycoside_AcTrfase"/>
</dbReference>
<dbReference type="AlphaFoldDB" id="A0AAW4DNK4"/>
<evidence type="ECO:0000256" key="2">
    <source>
        <dbReference type="ARBA" id="ARBA00022679"/>
    </source>
</evidence>
<accession>A0AAW4DNK4</accession>
<evidence type="ECO:0000313" key="6">
    <source>
        <dbReference type="Proteomes" id="UP001194414"/>
    </source>
</evidence>
<gene>
    <name evidence="5" type="ORF">HYQ56_0997</name>
</gene>
<dbReference type="GO" id="GO:0046353">
    <property type="term" value="F:aminoglycoside 3-N-acetyltransferase activity"/>
    <property type="evidence" value="ECO:0007669"/>
    <property type="project" value="UniProtKB-EC"/>
</dbReference>
<dbReference type="SUPFAM" id="SSF110710">
    <property type="entry name" value="TTHA0583/YokD-like"/>
    <property type="match status" value="1"/>
</dbReference>
<sequence length="297" mass="33503">MLKLKLEYPASDQASKKLKLTQKEKHMSEEIINTVTTKNDFKSALRNVDIKDDDTVLVHTALSKFYYVPNGPETIVEALKEAVPNGTIMMPSQVSTNCDPATWEYPPVQKSLIQVVKDAMPPYNPTTSMTEGLGVTPEYFRTLPDVVRSTHPYLPIAIWGKNKVKIAQNQPLNIPYGIDSPLDYLYQNNGKTIFLGTDYETCTVLHYAESTIGRKTETCSAATSLDESGKTIWTEYQNIDMDSYDDFNELGTEFEAKHPSAIKKVKLNNGVIKVINVKPLIDFARKWFTKKDNNHSI</sequence>
<comment type="caution">
    <text evidence="5">The sequence shown here is derived from an EMBL/GenBank/DDBJ whole genome shotgun (WGS) entry which is preliminary data.</text>
</comment>
<dbReference type="Proteomes" id="UP001194414">
    <property type="component" value="Unassembled WGS sequence"/>
</dbReference>
<dbReference type="EMBL" id="JACCPP010000016">
    <property type="protein sequence ID" value="MBI1708017.1"/>
    <property type="molecule type" value="Genomic_DNA"/>
</dbReference>
<keyword evidence="2 4" id="KW-0808">Transferase</keyword>
<keyword evidence="4" id="KW-0046">Antibiotic resistance</keyword>
<evidence type="ECO:0000256" key="3">
    <source>
        <dbReference type="ARBA" id="ARBA00023315"/>
    </source>
</evidence>
<comment type="similarity">
    <text evidence="1 4">Belongs to the antibiotic N-acetyltransferase family.</text>
</comment>
<dbReference type="EC" id="2.3.1.-" evidence="4"/>
<protein>
    <recommendedName>
        <fullName evidence="4">Aminoglycoside N(3)-acetyltransferase</fullName>
        <ecNumber evidence="4">2.3.1.-</ecNumber>
    </recommendedName>
</protein>
<dbReference type="GO" id="GO:0046677">
    <property type="term" value="P:response to antibiotic"/>
    <property type="evidence" value="ECO:0007669"/>
    <property type="project" value="UniProtKB-KW"/>
</dbReference>
<name>A0AAW4DNK4_9LACO</name>
<evidence type="ECO:0000256" key="4">
    <source>
        <dbReference type="RuleBase" id="RU365031"/>
    </source>
</evidence>
<comment type="catalytic activity">
    <reaction evidence="4">
        <text>a 2-deoxystreptamine antibiotic + acetyl-CoA = an N(3)-acetyl-2-deoxystreptamine antibiotic + CoA + H(+)</text>
        <dbReference type="Rhea" id="RHEA:12665"/>
        <dbReference type="ChEBI" id="CHEBI:15378"/>
        <dbReference type="ChEBI" id="CHEBI:57287"/>
        <dbReference type="ChEBI" id="CHEBI:57288"/>
        <dbReference type="ChEBI" id="CHEBI:57921"/>
        <dbReference type="ChEBI" id="CHEBI:77452"/>
        <dbReference type="EC" id="2.3.1.81"/>
    </reaction>
</comment>
<proteinExistence type="inferred from homology"/>
<dbReference type="InterPro" id="IPR028345">
    <property type="entry name" value="Antibiotic_NAT-like"/>
</dbReference>
<keyword evidence="3 4" id="KW-0012">Acyltransferase</keyword>